<sequence length="300" mass="33330">MKPMIQAHLVERDQFGFWTHPNYPDLADNCSSNEAQETLRRLGLELQTVFMESDAPRLYDSARSDQRYSEWIPTRPEGSGWFVLSIHDTDNGPVCQYVRPLGEHLSPIDLDAAAEQHERLLSEACAKALNQRDAALARVASLESKLEELEKLEPAAPSDPKLKPCPLCGSTNIRMLEPELLDTNAWNCAIECLDCQVYIGPSYCEPDTVTARYSAQVDCNRRPSAKSHADEREQFLMANLLVALEVALGDVTALAIVDRVRQVADRIYPTSSLSPVPQAEIERLDRSATERGSTCCKGGA</sequence>
<dbReference type="EMBL" id="MT074671">
    <property type="protein sequence ID" value="QIU80100.1"/>
    <property type="molecule type" value="Genomic_DNA"/>
</dbReference>
<organism evidence="2">
    <name type="scientific">Pseudomonas aeruginosa</name>
    <dbReference type="NCBI Taxonomy" id="287"/>
    <lineage>
        <taxon>Bacteria</taxon>
        <taxon>Pseudomonadati</taxon>
        <taxon>Pseudomonadota</taxon>
        <taxon>Gammaproteobacteria</taxon>
        <taxon>Pseudomonadales</taxon>
        <taxon>Pseudomonadaceae</taxon>
        <taxon>Pseudomonas</taxon>
    </lineage>
</organism>
<evidence type="ECO:0000256" key="1">
    <source>
        <dbReference type="SAM" id="Coils"/>
    </source>
</evidence>
<feature type="coiled-coil region" evidence="1">
    <location>
        <begin position="125"/>
        <end position="152"/>
    </location>
</feature>
<proteinExistence type="predicted"/>
<evidence type="ECO:0000313" key="2">
    <source>
        <dbReference type="EMBL" id="QIU80100.1"/>
    </source>
</evidence>
<protein>
    <submittedName>
        <fullName evidence="2">Uncharacterized protein</fullName>
    </submittedName>
</protein>
<dbReference type="AlphaFoldDB" id="A0A6H0JJX8"/>
<keyword evidence="1" id="KW-0175">Coiled coil</keyword>
<accession>A0A6H0JJX8</accession>
<dbReference type="RefSeq" id="WP_228927808.1">
    <property type="nucleotide sequence ID" value="NZ_CBDDSE010000001.1"/>
</dbReference>
<name>A0A6H0JJX8_PSEAI</name>
<reference evidence="2" key="1">
    <citation type="submission" date="2020-02" db="EMBL/GenBank/DDBJ databases">
        <title>PAGI-encoded CrpP-like fluoroquinolone-modifying enzymes among Pseudomonas aeruginosa clinical isolates in Europe.</title>
        <authorList>
            <person name="Ortiz de la Rosa J.M."/>
            <person name="Nordmann P."/>
            <person name="Poirel L."/>
        </authorList>
    </citation>
    <scope>NUCLEOTIDE SEQUENCE</scope>
    <source>
        <strain evidence="2">PAGI-104</strain>
    </source>
</reference>